<reference evidence="2" key="1">
    <citation type="submission" date="2018-05" db="EMBL/GenBank/DDBJ databases">
        <authorList>
            <person name="Lanie J.A."/>
            <person name="Ng W.-L."/>
            <person name="Kazmierczak K.M."/>
            <person name="Andrzejewski T.M."/>
            <person name="Davidsen T.M."/>
            <person name="Wayne K.J."/>
            <person name="Tettelin H."/>
            <person name="Glass J.I."/>
            <person name="Rusch D."/>
            <person name="Podicherti R."/>
            <person name="Tsui H.-C.T."/>
            <person name="Winkler M.E."/>
        </authorList>
    </citation>
    <scope>NUCLEOTIDE SEQUENCE</scope>
</reference>
<dbReference type="EMBL" id="UINC01001465">
    <property type="protein sequence ID" value="SUZ81369.1"/>
    <property type="molecule type" value="Genomic_DNA"/>
</dbReference>
<dbReference type="Gene3D" id="3.90.1300.10">
    <property type="entry name" value="Amidase signature (AS) domain"/>
    <property type="match status" value="1"/>
</dbReference>
<organism evidence="2">
    <name type="scientific">marine metagenome</name>
    <dbReference type="NCBI Taxonomy" id="408172"/>
    <lineage>
        <taxon>unclassified sequences</taxon>
        <taxon>metagenomes</taxon>
        <taxon>ecological metagenomes</taxon>
    </lineage>
</organism>
<dbReference type="PANTHER" id="PTHR42678:SF34">
    <property type="entry name" value="OS04G0183300 PROTEIN"/>
    <property type="match status" value="1"/>
</dbReference>
<gene>
    <name evidence="2" type="ORF">METZ01_LOCUS34223</name>
</gene>
<dbReference type="InterPro" id="IPR023631">
    <property type="entry name" value="Amidase_dom"/>
</dbReference>
<name>A0A381QS46_9ZZZZ</name>
<protein>
    <recommendedName>
        <fullName evidence="1">Amidase domain-containing protein</fullName>
    </recommendedName>
</protein>
<dbReference type="PROSITE" id="PS51257">
    <property type="entry name" value="PROKAR_LIPOPROTEIN"/>
    <property type="match status" value="1"/>
</dbReference>
<evidence type="ECO:0000259" key="1">
    <source>
        <dbReference type="Pfam" id="PF01425"/>
    </source>
</evidence>
<dbReference type="PANTHER" id="PTHR42678">
    <property type="entry name" value="AMIDASE"/>
    <property type="match status" value="1"/>
</dbReference>
<dbReference type="Pfam" id="PF01425">
    <property type="entry name" value="Amidase"/>
    <property type="match status" value="1"/>
</dbReference>
<sequence>MSTKFANHFQRALLVITTSLGIVSCQWSPQPLVLVETTIGEIQHALVTRETTCHEVVSTYLQRIESYDKPRGINAITVINPEALSKAEEVDRALVSNSPLPELFCTPIVVKDNFDTHDMITTGGSITLQENYPPDDAFMVRKLRNAGAIIVAKTNMAEWAFSPRETVSSSFGRTANAYDINFVPAGSSGGTASAVAANFAVAGMGSDTGNSIRGPSSHLALFGIRSTLGLTSRDGVIPLIFDRDIAGPMARSVEDGVKLFNVVAGYDSNDSLTLPDKRESDYRKFLNLDGLTGKRIGVFRRLVDHDTADHEIRQLFFDAVDDMRSAGATIVDSIVIEDFDTLNDGIQSCGSFRYDLKQYLDSLEKPPLQDVAAVLESGEFAIESKGALEFFSQFPLETAPDERQDPCLIWPNHPLRNQLLGNTVRAMDAANLDALIYPTWSNPPAHIDKANEEYLGDNSQLLVPAAGLPAVTIPMGFWRNRLPAGIQVVGRPYAEGILIEIAYSYEQLTKHRKPPKGFPALID</sequence>
<dbReference type="AlphaFoldDB" id="A0A381QS46"/>
<proteinExistence type="predicted"/>
<dbReference type="SUPFAM" id="SSF75304">
    <property type="entry name" value="Amidase signature (AS) enzymes"/>
    <property type="match status" value="1"/>
</dbReference>
<feature type="domain" description="Amidase" evidence="1">
    <location>
        <begin position="55"/>
        <end position="496"/>
    </location>
</feature>
<dbReference type="InterPro" id="IPR036928">
    <property type="entry name" value="AS_sf"/>
</dbReference>
<accession>A0A381QS46</accession>
<evidence type="ECO:0000313" key="2">
    <source>
        <dbReference type="EMBL" id="SUZ81369.1"/>
    </source>
</evidence>